<proteinExistence type="predicted"/>
<feature type="region of interest" description="Disordered" evidence="1">
    <location>
        <begin position="1"/>
        <end position="27"/>
    </location>
</feature>
<evidence type="ECO:0000313" key="2">
    <source>
        <dbReference type="EMBL" id="DAE01678.1"/>
    </source>
</evidence>
<reference evidence="2" key="1">
    <citation type="journal article" date="2021" name="Proc. Natl. Acad. Sci. U.S.A.">
        <title>A Catalog of Tens of Thousands of Viruses from Human Metagenomes Reveals Hidden Associations with Chronic Diseases.</title>
        <authorList>
            <person name="Tisza M.J."/>
            <person name="Buck C.B."/>
        </authorList>
    </citation>
    <scope>NUCLEOTIDE SEQUENCE</scope>
    <source>
        <strain evidence="2">Ctkyp1</strain>
    </source>
</reference>
<accession>A0A8S5P3L8</accession>
<evidence type="ECO:0000256" key="1">
    <source>
        <dbReference type="SAM" id="MobiDB-lite"/>
    </source>
</evidence>
<organism evidence="2">
    <name type="scientific">Siphoviridae sp. ctkyp1</name>
    <dbReference type="NCBI Taxonomy" id="2825646"/>
    <lineage>
        <taxon>Viruses</taxon>
        <taxon>Duplodnaviria</taxon>
        <taxon>Heunggongvirae</taxon>
        <taxon>Uroviricota</taxon>
        <taxon>Caudoviricetes</taxon>
    </lineage>
</organism>
<protein>
    <submittedName>
        <fullName evidence="2">Uncharacterized protein</fullName>
    </submittedName>
</protein>
<name>A0A8S5P3L8_9CAUD</name>
<dbReference type="EMBL" id="BK015328">
    <property type="protein sequence ID" value="DAE01678.1"/>
    <property type="molecule type" value="Genomic_DNA"/>
</dbReference>
<sequence length="42" mass="4842">MHDKSEAASKPGRFELGKSEKKSQKSETNLDLRLFYFCAFCI</sequence>